<dbReference type="SUPFAM" id="SSF158446">
    <property type="entry name" value="IVS-encoded protein-like"/>
    <property type="match status" value="1"/>
</dbReference>
<dbReference type="Pfam" id="PF05635">
    <property type="entry name" value="23S_rRNA_IVP"/>
    <property type="match status" value="1"/>
</dbReference>
<dbReference type="PANTHER" id="PTHR38471:SF2">
    <property type="entry name" value="FOUR HELIX BUNDLE PROTEIN"/>
    <property type="match status" value="1"/>
</dbReference>
<accession>A0A7K1SG53</accession>
<dbReference type="InterPro" id="IPR012657">
    <property type="entry name" value="23S_rRNA-intervening_sequence"/>
</dbReference>
<comment type="caution">
    <text evidence="1">The sequence shown here is derived from an EMBL/GenBank/DDBJ whole genome shotgun (WGS) entry which is preliminary data.</text>
</comment>
<dbReference type="Gene3D" id="1.20.1440.60">
    <property type="entry name" value="23S rRNA-intervening sequence"/>
    <property type="match status" value="1"/>
</dbReference>
<dbReference type="InterPro" id="IPR036583">
    <property type="entry name" value="23S_rRNA_IVS_sf"/>
</dbReference>
<gene>
    <name evidence="1" type="ORF">GO755_22160</name>
</gene>
<sequence>MNDELFTNKPTCALKKDNIVLDKSFRFAVRIIRLYQHLKETKKEYILSKQMLRSGTSVGANVREGNNAESKADFIHKLGIAQKETDETIYWLELLKETDYLNQTEFNSIYGDADELLKLIRSIILTAKSNR</sequence>
<organism evidence="1 2">
    <name type="scientific">Spirosoma arboris</name>
    <dbReference type="NCBI Taxonomy" id="2682092"/>
    <lineage>
        <taxon>Bacteria</taxon>
        <taxon>Pseudomonadati</taxon>
        <taxon>Bacteroidota</taxon>
        <taxon>Cytophagia</taxon>
        <taxon>Cytophagales</taxon>
        <taxon>Cytophagaceae</taxon>
        <taxon>Spirosoma</taxon>
    </lineage>
</organism>
<protein>
    <submittedName>
        <fullName evidence="1">Four helix bundle protein</fullName>
    </submittedName>
</protein>
<dbReference type="PANTHER" id="PTHR38471">
    <property type="entry name" value="FOUR HELIX BUNDLE PROTEIN"/>
    <property type="match status" value="1"/>
</dbReference>
<dbReference type="PIRSF" id="PIRSF035652">
    <property type="entry name" value="CHP02436"/>
    <property type="match status" value="1"/>
</dbReference>
<proteinExistence type="predicted"/>
<dbReference type="NCBIfam" id="TIGR02436">
    <property type="entry name" value="four helix bundle protein"/>
    <property type="match status" value="1"/>
</dbReference>
<reference evidence="1 2" key="1">
    <citation type="submission" date="2019-12" db="EMBL/GenBank/DDBJ databases">
        <title>Spirosoma sp. HMF4905 genome sequencing and assembly.</title>
        <authorList>
            <person name="Kang H."/>
            <person name="Cha I."/>
            <person name="Kim H."/>
            <person name="Joh K."/>
        </authorList>
    </citation>
    <scope>NUCLEOTIDE SEQUENCE [LARGE SCALE GENOMIC DNA]</scope>
    <source>
        <strain evidence="1 2">HMF4905</strain>
    </source>
</reference>
<name>A0A7K1SG53_9BACT</name>
<dbReference type="Proteomes" id="UP000436006">
    <property type="component" value="Unassembled WGS sequence"/>
</dbReference>
<evidence type="ECO:0000313" key="1">
    <source>
        <dbReference type="EMBL" id="MVM32761.1"/>
    </source>
</evidence>
<dbReference type="AlphaFoldDB" id="A0A7K1SG53"/>
<keyword evidence="2" id="KW-1185">Reference proteome</keyword>
<evidence type="ECO:0000313" key="2">
    <source>
        <dbReference type="Proteomes" id="UP000436006"/>
    </source>
</evidence>
<dbReference type="EMBL" id="WPIN01000008">
    <property type="protein sequence ID" value="MVM32761.1"/>
    <property type="molecule type" value="Genomic_DNA"/>
</dbReference>